<keyword evidence="1" id="KW-0812">Transmembrane</keyword>
<accession>A0A0A0F4N0</accession>
<evidence type="ECO:0000313" key="2">
    <source>
        <dbReference type="EMBL" id="KGM57465.1"/>
    </source>
</evidence>
<dbReference type="Proteomes" id="UP000029989">
    <property type="component" value="Unassembled WGS sequence"/>
</dbReference>
<reference evidence="2 3" key="1">
    <citation type="journal article" date="2015" name="Stand. Genomic Sci.">
        <title>Genomic information of the arsenic-resistant bacterium Lysobacter arseniciresistens type strain ZS79(T) and comparison of Lysobacter draft genomes.</title>
        <authorList>
            <person name="Liu L."/>
            <person name="Zhang S."/>
            <person name="Luo M."/>
            <person name="Wang G."/>
        </authorList>
    </citation>
    <scope>NUCLEOTIDE SEQUENCE [LARGE SCALE GENOMIC DNA]</scope>
    <source>
        <strain evidence="2 3">ZS79</strain>
    </source>
</reference>
<sequence length="84" mass="9500">MCVWALVASLAIICLDALATVVHDHYGLHRLWAFIILIATGIVGYKLFVKLRRKWKAAKHNKWVGGLGDGFAQKLEDAREEARR</sequence>
<keyword evidence="3" id="KW-1185">Reference proteome</keyword>
<dbReference type="EMBL" id="AVPT01000002">
    <property type="protein sequence ID" value="KGM57465.1"/>
    <property type="molecule type" value="Genomic_DNA"/>
</dbReference>
<name>A0A0A0F4N0_9GAMM</name>
<keyword evidence="1" id="KW-1133">Transmembrane helix</keyword>
<gene>
    <name evidence="2" type="ORF">N799_05170</name>
</gene>
<keyword evidence="1" id="KW-0472">Membrane</keyword>
<comment type="caution">
    <text evidence="2">The sequence shown here is derived from an EMBL/GenBank/DDBJ whole genome shotgun (WGS) entry which is preliminary data.</text>
</comment>
<dbReference type="AlphaFoldDB" id="A0A0A0F4N0"/>
<evidence type="ECO:0000256" key="1">
    <source>
        <dbReference type="SAM" id="Phobius"/>
    </source>
</evidence>
<feature type="transmembrane region" description="Helical" evidence="1">
    <location>
        <begin position="29"/>
        <end position="49"/>
    </location>
</feature>
<proteinExistence type="predicted"/>
<organism evidence="2 3">
    <name type="scientific">Lysobacter arseniciresistens ZS79</name>
    <dbReference type="NCBI Taxonomy" id="913325"/>
    <lineage>
        <taxon>Bacteria</taxon>
        <taxon>Pseudomonadati</taxon>
        <taxon>Pseudomonadota</taxon>
        <taxon>Gammaproteobacteria</taxon>
        <taxon>Lysobacterales</taxon>
        <taxon>Lysobacteraceae</taxon>
        <taxon>Novilysobacter</taxon>
    </lineage>
</organism>
<protein>
    <submittedName>
        <fullName evidence="2">Uncharacterized protein</fullName>
    </submittedName>
</protein>
<evidence type="ECO:0000313" key="3">
    <source>
        <dbReference type="Proteomes" id="UP000029989"/>
    </source>
</evidence>